<feature type="region of interest" description="Disordered" evidence="4">
    <location>
        <begin position="804"/>
        <end position="823"/>
    </location>
</feature>
<comment type="cofactor">
    <cofactor evidence="3">
        <name>a divalent metal cation</name>
        <dbReference type="ChEBI" id="CHEBI:60240"/>
    </cofactor>
    <text evidence="3">Binds 2 divalent metal cations per subunit. Site 1 may preferentially bind zinc ions, while site 2 has a preference for magnesium and/or manganese ions.</text>
</comment>
<keyword evidence="7" id="KW-1185">Reference proteome</keyword>
<dbReference type="SMART" id="SM00471">
    <property type="entry name" value="HDc"/>
    <property type="match status" value="1"/>
</dbReference>
<dbReference type="GO" id="GO:0004114">
    <property type="term" value="F:3',5'-cyclic-nucleotide phosphodiesterase activity"/>
    <property type="evidence" value="ECO:0007669"/>
    <property type="project" value="InterPro"/>
</dbReference>
<dbReference type="Gene3D" id="1.10.1300.10">
    <property type="entry name" value="3'5'-cyclic nucleotide phosphodiesterase, catalytic domain"/>
    <property type="match status" value="1"/>
</dbReference>
<protein>
    <recommendedName>
        <fullName evidence="3">Phosphodiesterase</fullName>
        <ecNumber evidence="3">3.1.4.-</ecNumber>
    </recommendedName>
</protein>
<comment type="caution">
    <text evidence="6">The sequence shown here is derived from an EMBL/GenBank/DDBJ whole genome shotgun (WGS) entry which is preliminary data.</text>
</comment>
<dbReference type="InterPro" id="IPR002073">
    <property type="entry name" value="PDEase_catalytic_dom"/>
</dbReference>
<name>A0A8H7ZUM7_9FUNG</name>
<dbReference type="PROSITE" id="PS00126">
    <property type="entry name" value="PDEASE_I_1"/>
    <property type="match status" value="1"/>
</dbReference>
<keyword evidence="2 3" id="KW-0378">Hydrolase</keyword>
<feature type="domain" description="PDEase" evidence="5">
    <location>
        <begin position="151"/>
        <end position="576"/>
    </location>
</feature>
<dbReference type="AlphaFoldDB" id="A0A8H7ZUM7"/>
<dbReference type="EC" id="3.1.4.-" evidence="3"/>
<accession>A0A8H7ZUM7</accession>
<dbReference type="EMBL" id="JAEFCI010006345">
    <property type="protein sequence ID" value="KAG5459751.1"/>
    <property type="molecule type" value="Genomic_DNA"/>
</dbReference>
<dbReference type="OrthoDB" id="546632at2759"/>
<evidence type="ECO:0000256" key="1">
    <source>
        <dbReference type="ARBA" id="ARBA00022723"/>
    </source>
</evidence>
<dbReference type="InterPro" id="IPR023174">
    <property type="entry name" value="PDEase_CS"/>
</dbReference>
<evidence type="ECO:0000313" key="6">
    <source>
        <dbReference type="EMBL" id="KAG5459751.1"/>
    </source>
</evidence>
<dbReference type="InterPro" id="IPR036971">
    <property type="entry name" value="PDEase_catalytic_dom_sf"/>
</dbReference>
<evidence type="ECO:0000256" key="4">
    <source>
        <dbReference type="SAM" id="MobiDB-lite"/>
    </source>
</evidence>
<evidence type="ECO:0000256" key="2">
    <source>
        <dbReference type="ARBA" id="ARBA00022801"/>
    </source>
</evidence>
<feature type="region of interest" description="Disordered" evidence="4">
    <location>
        <begin position="615"/>
        <end position="682"/>
    </location>
</feature>
<organism evidence="6 7">
    <name type="scientific">Olpidium bornovanus</name>
    <dbReference type="NCBI Taxonomy" id="278681"/>
    <lineage>
        <taxon>Eukaryota</taxon>
        <taxon>Fungi</taxon>
        <taxon>Fungi incertae sedis</taxon>
        <taxon>Olpidiomycota</taxon>
        <taxon>Olpidiomycotina</taxon>
        <taxon>Olpidiomycetes</taxon>
        <taxon>Olpidiales</taxon>
        <taxon>Olpidiaceae</taxon>
        <taxon>Olpidium</taxon>
    </lineage>
</organism>
<dbReference type="GO" id="GO:0046872">
    <property type="term" value="F:metal ion binding"/>
    <property type="evidence" value="ECO:0007669"/>
    <property type="project" value="UniProtKB-KW"/>
</dbReference>
<proteinExistence type="inferred from homology"/>
<dbReference type="CDD" id="cd00077">
    <property type="entry name" value="HDc"/>
    <property type="match status" value="1"/>
</dbReference>
<feature type="region of interest" description="Disordered" evidence="4">
    <location>
        <begin position="577"/>
        <end position="597"/>
    </location>
</feature>
<feature type="non-terminal residue" evidence="6">
    <location>
        <position position="1"/>
    </location>
</feature>
<dbReference type="Pfam" id="PF00233">
    <property type="entry name" value="PDEase_I"/>
    <property type="match status" value="1"/>
</dbReference>
<dbReference type="InterPro" id="IPR003607">
    <property type="entry name" value="HD/PDEase_dom"/>
</dbReference>
<dbReference type="PANTHER" id="PTHR11347">
    <property type="entry name" value="CYCLIC NUCLEOTIDE PHOSPHODIESTERASE"/>
    <property type="match status" value="1"/>
</dbReference>
<dbReference type="Proteomes" id="UP000673691">
    <property type="component" value="Unassembled WGS sequence"/>
</dbReference>
<gene>
    <name evidence="6" type="ORF">BJ554DRAFT_8295</name>
</gene>
<keyword evidence="1 3" id="KW-0479">Metal-binding</keyword>
<dbReference type="GO" id="GO:0007165">
    <property type="term" value="P:signal transduction"/>
    <property type="evidence" value="ECO:0007669"/>
    <property type="project" value="InterPro"/>
</dbReference>
<feature type="compositionally biased region" description="Pro residues" evidence="4">
    <location>
        <begin position="808"/>
        <end position="818"/>
    </location>
</feature>
<evidence type="ECO:0000313" key="7">
    <source>
        <dbReference type="Proteomes" id="UP000673691"/>
    </source>
</evidence>
<feature type="region of interest" description="Disordered" evidence="4">
    <location>
        <begin position="749"/>
        <end position="794"/>
    </location>
</feature>
<evidence type="ECO:0000259" key="5">
    <source>
        <dbReference type="PROSITE" id="PS51845"/>
    </source>
</evidence>
<dbReference type="PROSITE" id="PS51845">
    <property type="entry name" value="PDEASE_I_2"/>
    <property type="match status" value="1"/>
</dbReference>
<reference evidence="6 7" key="1">
    <citation type="journal article" name="Sci. Rep.">
        <title>Genome-scale phylogenetic analyses confirm Olpidium as the closest living zoosporic fungus to the non-flagellated, terrestrial fungi.</title>
        <authorList>
            <person name="Chang Y."/>
            <person name="Rochon D."/>
            <person name="Sekimoto S."/>
            <person name="Wang Y."/>
            <person name="Chovatia M."/>
            <person name="Sandor L."/>
            <person name="Salamov A."/>
            <person name="Grigoriev I.V."/>
            <person name="Stajich J.E."/>
            <person name="Spatafora J.W."/>
        </authorList>
    </citation>
    <scope>NUCLEOTIDE SEQUENCE [LARGE SCALE GENOMIC DNA]</scope>
    <source>
        <strain evidence="6">S191</strain>
    </source>
</reference>
<comment type="similarity">
    <text evidence="3">Belongs to the cyclic nucleotide phosphodiesterase family.</text>
</comment>
<feature type="compositionally biased region" description="Basic and acidic residues" evidence="4">
    <location>
        <begin position="619"/>
        <end position="636"/>
    </location>
</feature>
<evidence type="ECO:0000256" key="3">
    <source>
        <dbReference type="RuleBase" id="RU363067"/>
    </source>
</evidence>
<sequence length="890" mass="95814">PFPGLDLRWRAEALSSRSEDLYLRQCVNLGAVDVLVRPLESQVVKTLWLSVLRYRRREFSPGSIRSLQARPAVRESSDPEQAEIYSSAAPAPVPAKLMERISELHSRTAHVTSLFVGGEVASGAAGGRSAARRSLPALGPCPTRLAFAELPPEFLVSEKTRLLRLLRQWDFNPRDLADESEVVRCVALVLEHAAEACGGLEAVGVGRSDLHRFIVAVRSAYYADNPYHNFHHGVDVMQAVYVFLLRMGILEPRAAGAGNEHVERAPLSVPPPMLLPHEAFALLVAALCHDLGHPGVNNAYMVSSKSSLAELYNDSSVLENFHAAGLFALMRREDVRFFPNAAGRGEAPASELYNDFRRIVTTSILATDMARHAEYVAKLDQHRSKFRFPKCRATAPQDVLNSDEKALLAGVLMKCADISNPCRPFPVAVSWSTALLEEFQVQSRVYDHVRKPGTARAQTGEASPPAVGDAQGPTIDDRLCSEEDLIASVVSADNDVGRPSEVSLPGAGPAPVSEQAAGQIAFIDNFCRPLFECAVGRDSGASPASGEDLVGLAELEFCLRTLEENREEWVRRLGEGVAQGDRSESVDGGRAVPPGGGIARVSDGIARTAAGAAGACRDASGDRPLSEDSRSAHAEGRSAGMRTSPARDGGEPSAPSVITSGIQSFGRDPSPPPRAAAGDHPAAPEFSAAARRRHHPHPHHHHLLLLLPPKGNRVCPSFDHDACKPAPAHDRSHKRRVSLPQLPPFRAGAAAGAAAGLGDISEEEREWTPRSGGGGGGLRRPAAEEDLPHQQRKHGAGLWAYLRKVCGRPPPPPPPPPHQDQDRHRRPHLLLLPTSARCVDGALERTAGRHVARFGANNRGTPEAAAAALQRRRKSVPADWKVAHREIVAV</sequence>
<dbReference type="SUPFAM" id="SSF109604">
    <property type="entry name" value="HD-domain/PDEase-like"/>
    <property type="match status" value="1"/>
</dbReference>